<reference evidence="2" key="1">
    <citation type="submission" date="2021-01" db="EMBL/GenBank/DDBJ databases">
        <authorList>
            <person name="Corre E."/>
            <person name="Pelletier E."/>
            <person name="Niang G."/>
            <person name="Scheremetjew M."/>
            <person name="Finn R."/>
            <person name="Kale V."/>
            <person name="Holt S."/>
            <person name="Cochrane G."/>
            <person name="Meng A."/>
            <person name="Brown T."/>
            <person name="Cohen L."/>
        </authorList>
    </citation>
    <scope>NUCLEOTIDE SEQUENCE</scope>
    <source>
        <strain evidence="2">RCC3387</strain>
    </source>
</reference>
<dbReference type="AlphaFoldDB" id="A0A7S2JAX1"/>
<proteinExistence type="predicted"/>
<name>A0A7S2JAX1_9DINO</name>
<organism evidence="2">
    <name type="scientific">Zooxanthella nutricula</name>
    <dbReference type="NCBI Taxonomy" id="1333877"/>
    <lineage>
        <taxon>Eukaryota</taxon>
        <taxon>Sar</taxon>
        <taxon>Alveolata</taxon>
        <taxon>Dinophyceae</taxon>
        <taxon>Peridiniales</taxon>
        <taxon>Peridiniales incertae sedis</taxon>
        <taxon>Zooxanthella</taxon>
    </lineage>
</organism>
<dbReference type="EMBL" id="HBGW01025086">
    <property type="protein sequence ID" value="CAD9541390.1"/>
    <property type="molecule type" value="Transcribed_RNA"/>
</dbReference>
<sequence>MSKGGPVVNRRQRDQSGQGPGAPKQKPSIRRTIDSLVSTGSQAQFFNPDQTIIIFDWDDTLCPSSWIRANKRVLSFFRPAPNIEKFQRPLRELQANCEALLKFAMQLGSVIIVTNAMEPWVETSCRNFLPGLMPLITDLPVVYARSIYETQACEPSSSSSSPGDRMVRGGAHGAAHGRMPLPGLYAANGQNRLSSYNMRLAAQRFDEMAPQRWKEVAFEQEINGFYSRYQHQSWKNVISIGDSIFERDALRKVVLQRPNSKKKCRTKTLKLFDDPEIEELIAQVRVVYDVLNMMVQYDGELDIEIDEEDLQAAGTSLPEKILD</sequence>
<dbReference type="PANTHER" id="PTHR38899:SF1">
    <property type="entry name" value="PROTEIN KINASE"/>
    <property type="match status" value="1"/>
</dbReference>
<evidence type="ECO:0000256" key="1">
    <source>
        <dbReference type="SAM" id="MobiDB-lite"/>
    </source>
</evidence>
<dbReference type="PANTHER" id="PTHR38899">
    <property type="entry name" value="DOMAIN OOKINETE PROTEIN, PUTATIVE-RELATED"/>
    <property type="match status" value="1"/>
</dbReference>
<gene>
    <name evidence="2" type="ORF">BRAN1462_LOCUS15897</name>
</gene>
<protein>
    <submittedName>
        <fullName evidence="2">Uncharacterized protein</fullName>
    </submittedName>
</protein>
<accession>A0A7S2JAX1</accession>
<evidence type="ECO:0000313" key="2">
    <source>
        <dbReference type="EMBL" id="CAD9541390.1"/>
    </source>
</evidence>
<feature type="region of interest" description="Disordered" evidence="1">
    <location>
        <begin position="1"/>
        <end position="29"/>
    </location>
</feature>